<proteinExistence type="predicted"/>
<dbReference type="AlphaFoldDB" id="A0A7W4FE78"/>
<dbReference type="EMBL" id="JABEQG010000010">
    <property type="protein sequence ID" value="MBB2156161.1"/>
    <property type="molecule type" value="Genomic_DNA"/>
</dbReference>
<reference evidence="2 3" key="1">
    <citation type="submission" date="2020-04" db="EMBL/GenBank/DDBJ databases">
        <title>Description of novel Gluconacetobacter.</title>
        <authorList>
            <person name="Sombolestani A."/>
        </authorList>
    </citation>
    <scope>NUCLEOTIDE SEQUENCE [LARGE SCALE GENOMIC DNA]</scope>
    <source>
        <strain evidence="2 3">LMG 7603</strain>
    </source>
</reference>
<evidence type="ECO:0000256" key="1">
    <source>
        <dbReference type="SAM" id="SignalP"/>
    </source>
</evidence>
<protein>
    <submittedName>
        <fullName evidence="2">Uncharacterized protein</fullName>
    </submittedName>
</protein>
<gene>
    <name evidence="2" type="ORF">HLH33_07535</name>
</gene>
<evidence type="ECO:0000313" key="2">
    <source>
        <dbReference type="EMBL" id="MBB2156161.1"/>
    </source>
</evidence>
<keyword evidence="1" id="KW-0732">Signal</keyword>
<dbReference type="Proteomes" id="UP000550787">
    <property type="component" value="Unassembled WGS sequence"/>
</dbReference>
<feature type="chain" id="PRO_5041142037" evidence="1">
    <location>
        <begin position="29"/>
        <end position="126"/>
    </location>
</feature>
<comment type="caution">
    <text evidence="2">The sequence shown here is derived from an EMBL/GenBank/DDBJ whole genome shotgun (WGS) entry which is preliminary data.</text>
</comment>
<organism evidence="2 3">
    <name type="scientific">Gluconacetobacter diazotrophicus</name>
    <name type="common">Acetobacter diazotrophicus</name>
    <dbReference type="NCBI Taxonomy" id="33996"/>
    <lineage>
        <taxon>Bacteria</taxon>
        <taxon>Pseudomonadati</taxon>
        <taxon>Pseudomonadota</taxon>
        <taxon>Alphaproteobacteria</taxon>
        <taxon>Acetobacterales</taxon>
        <taxon>Acetobacteraceae</taxon>
        <taxon>Gluconacetobacter</taxon>
    </lineage>
</organism>
<name>A0A7W4FE78_GLUDI</name>
<accession>A0A7W4FE78</accession>
<sequence>MSALRLPALALPALTVVVLSVAASSARAGSADAACGSASRPGWDVAGRLSQREHCMNGQAQAYRDQAVQGATQDVRQRVQAGRDAVDSARALPGQQLDRLRAAGTAEQNRLSQQAGASVAGALGGL</sequence>
<dbReference type="RefSeq" id="WP_012223707.1">
    <property type="nucleotide sequence ID" value="NZ_VITL01000006.1"/>
</dbReference>
<feature type="signal peptide" evidence="1">
    <location>
        <begin position="1"/>
        <end position="28"/>
    </location>
</feature>
<evidence type="ECO:0000313" key="3">
    <source>
        <dbReference type="Proteomes" id="UP000550787"/>
    </source>
</evidence>